<proteinExistence type="predicted"/>
<dbReference type="EMBL" id="JACHNY010000001">
    <property type="protein sequence ID" value="MBB4616208.1"/>
    <property type="molecule type" value="Genomic_DNA"/>
</dbReference>
<reference evidence="2 3" key="1">
    <citation type="submission" date="2020-08" db="EMBL/GenBank/DDBJ databases">
        <title>Genomic Encyclopedia of Type Strains, Phase IV (KMG-IV): sequencing the most valuable type-strain genomes for metagenomic binning, comparative biology and taxonomic classification.</title>
        <authorList>
            <person name="Goeker M."/>
        </authorList>
    </citation>
    <scope>NUCLEOTIDE SEQUENCE [LARGE SCALE GENOMIC DNA]</scope>
    <source>
        <strain evidence="2 3">DSM 15867</strain>
    </source>
</reference>
<organism evidence="2 3">
    <name type="scientific">Sphingomonas abaci</name>
    <dbReference type="NCBI Taxonomy" id="237611"/>
    <lineage>
        <taxon>Bacteria</taxon>
        <taxon>Pseudomonadati</taxon>
        <taxon>Pseudomonadota</taxon>
        <taxon>Alphaproteobacteria</taxon>
        <taxon>Sphingomonadales</taxon>
        <taxon>Sphingomonadaceae</taxon>
        <taxon>Sphingomonas</taxon>
    </lineage>
</organism>
<gene>
    <name evidence="2" type="ORF">GGQ96_000314</name>
</gene>
<dbReference type="InterPro" id="IPR051044">
    <property type="entry name" value="MAG_DAG_Lipase"/>
</dbReference>
<evidence type="ECO:0000259" key="1">
    <source>
        <dbReference type="Pfam" id="PF12146"/>
    </source>
</evidence>
<dbReference type="SUPFAM" id="SSF53474">
    <property type="entry name" value="alpha/beta-Hydrolases"/>
    <property type="match status" value="1"/>
</dbReference>
<dbReference type="InterPro" id="IPR029058">
    <property type="entry name" value="AB_hydrolase_fold"/>
</dbReference>
<dbReference type="EC" id="3.1.1.5" evidence="2"/>
<dbReference type="PANTHER" id="PTHR11614">
    <property type="entry name" value="PHOSPHOLIPASE-RELATED"/>
    <property type="match status" value="1"/>
</dbReference>
<dbReference type="GO" id="GO:0004622">
    <property type="term" value="F:phosphatidylcholine lysophospholipase activity"/>
    <property type="evidence" value="ECO:0007669"/>
    <property type="project" value="UniProtKB-EC"/>
</dbReference>
<protein>
    <submittedName>
        <fullName evidence="2">Lysophospholipase</fullName>
        <ecNumber evidence="2">3.1.1.5</ecNumber>
    </submittedName>
</protein>
<dbReference type="AlphaFoldDB" id="A0A7W7AFR0"/>
<accession>A0A7W7AFR0</accession>
<keyword evidence="2" id="KW-0378">Hydrolase</keyword>
<dbReference type="Proteomes" id="UP000574769">
    <property type="component" value="Unassembled WGS sequence"/>
</dbReference>
<dbReference type="Gene3D" id="3.40.50.1820">
    <property type="entry name" value="alpha/beta hydrolase"/>
    <property type="match status" value="1"/>
</dbReference>
<dbReference type="Pfam" id="PF12146">
    <property type="entry name" value="Hydrolase_4"/>
    <property type="match status" value="1"/>
</dbReference>
<keyword evidence="3" id="KW-1185">Reference proteome</keyword>
<comment type="caution">
    <text evidence="2">The sequence shown here is derived from an EMBL/GenBank/DDBJ whole genome shotgun (WGS) entry which is preliminary data.</text>
</comment>
<sequence length="320" mass="35204">MTSPPDSPPPIAPTDAHTHVHAAADPGRLAIWTAPDGWPHRRYDRPGTGRGRLLFQTGRADMIEKYRPTLDHFHGRGWDVTAFDWRGQGGSGRLAAGDVGHVEDFGLLVDDLAAFWRDWRRGDGPHVLVAHSMGGFLSLRALVEGRIDPAALVLVAPMLALRSPVGAWAGGMLARWQVGRGDPARAAWRRLEGERAAQARQRRLTHDLSGFEAQQAWRAAHPDLCLGSPSWQWVAQAFAQTAALRADPRLDRLRTPVQFVLADADRLVDSRAAIRVANRMPAAELIRFGRESAHEILREVPPVRDKALAAINAFLDSHAP</sequence>
<evidence type="ECO:0000313" key="3">
    <source>
        <dbReference type="Proteomes" id="UP000574769"/>
    </source>
</evidence>
<evidence type="ECO:0000313" key="2">
    <source>
        <dbReference type="EMBL" id="MBB4616208.1"/>
    </source>
</evidence>
<name>A0A7W7AFR0_9SPHN</name>
<dbReference type="RefSeq" id="WP_343058890.1">
    <property type="nucleotide sequence ID" value="NZ_JACHNY010000001.1"/>
</dbReference>
<feature type="domain" description="Serine aminopeptidase S33" evidence="1">
    <location>
        <begin position="50"/>
        <end position="299"/>
    </location>
</feature>
<dbReference type="InterPro" id="IPR022742">
    <property type="entry name" value="Hydrolase_4"/>
</dbReference>